<evidence type="ECO:0000256" key="1">
    <source>
        <dbReference type="SAM" id="MobiDB-lite"/>
    </source>
</evidence>
<accession>A0A6C7EC64</accession>
<dbReference type="Pfam" id="PF10646">
    <property type="entry name" value="Germane"/>
    <property type="match status" value="1"/>
</dbReference>
<evidence type="ECO:0000313" key="5">
    <source>
        <dbReference type="Proteomes" id="UP000011863"/>
    </source>
</evidence>
<feature type="signal peptide" evidence="2">
    <location>
        <begin position="1"/>
        <end position="21"/>
    </location>
</feature>
<keyword evidence="2" id="KW-0732">Signal</keyword>
<feature type="chain" id="PRO_5025429366" description="GerMN domain-containing protein" evidence="2">
    <location>
        <begin position="22"/>
        <end position="272"/>
    </location>
</feature>
<dbReference type="Proteomes" id="UP000011863">
    <property type="component" value="Chromosome"/>
</dbReference>
<sequence length="272" mass="28708">MTLRTRKLATALVVAATFAAACGVPEGPDTFEQIADADVPLNLASPSTTTTTTTTTVPVEPPETTTTAVDPLPEPETEPVRLYFLARDELIPTRRSIETGFVPFQLIELLTAGPDPETNPGLETVVPDDLVRSIDVTAGTATVDLDSTVFRRVLRSDQLALFAQIVLTLTESAPRIGIVTFTIDGAPENVPIPNNFFRRTLTFDNYAQLIVNAVVTPTVTTTVPPTTTVPEGGAEGDAEGEPPIDDDVAADELDAPTTVPTESTVAPTTAPG</sequence>
<dbReference type="KEGG" id="aym:YM304_24110"/>
<feature type="compositionally biased region" description="Low complexity" evidence="1">
    <location>
        <begin position="222"/>
        <end position="232"/>
    </location>
</feature>
<gene>
    <name evidence="4" type="ORF">YM304_24110</name>
</gene>
<feature type="domain" description="GerMN" evidence="3">
    <location>
        <begin position="103"/>
        <end position="192"/>
    </location>
</feature>
<dbReference type="EMBL" id="AP012057">
    <property type="protein sequence ID" value="BAN02725.1"/>
    <property type="molecule type" value="Genomic_DNA"/>
</dbReference>
<protein>
    <recommendedName>
        <fullName evidence="3">GerMN domain-containing protein</fullName>
    </recommendedName>
</protein>
<feature type="region of interest" description="Disordered" evidence="1">
    <location>
        <begin position="42"/>
        <end position="74"/>
    </location>
</feature>
<feature type="region of interest" description="Disordered" evidence="1">
    <location>
        <begin position="222"/>
        <end position="272"/>
    </location>
</feature>
<dbReference type="SMART" id="SM00909">
    <property type="entry name" value="Germane"/>
    <property type="match status" value="1"/>
</dbReference>
<feature type="compositionally biased region" description="Polar residues" evidence="1">
    <location>
        <begin position="258"/>
        <end position="272"/>
    </location>
</feature>
<evidence type="ECO:0000313" key="4">
    <source>
        <dbReference type="EMBL" id="BAN02725.1"/>
    </source>
</evidence>
<feature type="compositionally biased region" description="Acidic residues" evidence="1">
    <location>
        <begin position="234"/>
        <end position="254"/>
    </location>
</feature>
<dbReference type="OrthoDB" id="3774064at2"/>
<dbReference type="RefSeq" id="WP_015441972.1">
    <property type="nucleotide sequence ID" value="NC_020520.1"/>
</dbReference>
<keyword evidence="5" id="KW-1185">Reference proteome</keyword>
<proteinExistence type="predicted"/>
<dbReference type="AlphaFoldDB" id="A0A6C7EC64"/>
<organism evidence="4 5">
    <name type="scientific">Ilumatobacter coccineus (strain NBRC 103263 / KCTC 29153 / YM16-304)</name>
    <dbReference type="NCBI Taxonomy" id="1313172"/>
    <lineage>
        <taxon>Bacteria</taxon>
        <taxon>Bacillati</taxon>
        <taxon>Actinomycetota</taxon>
        <taxon>Acidimicrobiia</taxon>
        <taxon>Acidimicrobiales</taxon>
        <taxon>Ilumatobacteraceae</taxon>
        <taxon>Ilumatobacter</taxon>
    </lineage>
</organism>
<reference evidence="4 5" key="1">
    <citation type="journal article" date="2013" name="Int. J. Syst. Evol. Microbiol.">
        <title>Ilumatobacter nonamiense sp. nov. and Ilumatobacter coccineum sp. nov., isolated from seashore sand.</title>
        <authorList>
            <person name="Matsumoto A."/>
            <person name="Kasai H."/>
            <person name="Matsuo Y."/>
            <person name="Shizuri Y."/>
            <person name="Ichikawa N."/>
            <person name="Fujita N."/>
            <person name="Omura S."/>
            <person name="Takahashi Y."/>
        </authorList>
    </citation>
    <scope>NUCLEOTIDE SEQUENCE [LARGE SCALE GENOMIC DNA]</scope>
    <source>
        <strain evidence="5">NBRC 103263 / KCTC 29153 / YM16-304</strain>
    </source>
</reference>
<dbReference type="InterPro" id="IPR019606">
    <property type="entry name" value="GerMN"/>
</dbReference>
<dbReference type="PROSITE" id="PS51257">
    <property type="entry name" value="PROKAR_LIPOPROTEIN"/>
    <property type="match status" value="1"/>
</dbReference>
<feature type="compositionally biased region" description="Low complexity" evidence="1">
    <location>
        <begin position="45"/>
        <end position="67"/>
    </location>
</feature>
<name>A0A6C7EC64_ILUCY</name>
<evidence type="ECO:0000259" key="3">
    <source>
        <dbReference type="SMART" id="SM00909"/>
    </source>
</evidence>
<evidence type="ECO:0000256" key="2">
    <source>
        <dbReference type="SAM" id="SignalP"/>
    </source>
</evidence>